<feature type="chain" id="PRO_5012155869" description="HEAT repeat domain-containing protein" evidence="1">
    <location>
        <begin position="19"/>
        <end position="558"/>
    </location>
</feature>
<dbReference type="Gene3D" id="1.25.10.10">
    <property type="entry name" value="Leucine-rich Repeat Variant"/>
    <property type="match status" value="2"/>
</dbReference>
<proteinExistence type="predicted"/>
<keyword evidence="1" id="KW-0732">Signal</keyword>
<accession>A0A2A4X807</accession>
<dbReference type="Proteomes" id="UP000218775">
    <property type="component" value="Unassembled WGS sequence"/>
</dbReference>
<reference evidence="3" key="1">
    <citation type="submission" date="2017-08" db="EMBL/GenBank/DDBJ databases">
        <title>A dynamic microbial community with high functional redundancy inhabits the cold, oxic subseafloor aquifer.</title>
        <authorList>
            <person name="Tully B.J."/>
            <person name="Wheat C.G."/>
            <person name="Glazer B.T."/>
            <person name="Huber J.A."/>
        </authorList>
    </citation>
    <scope>NUCLEOTIDE SEQUENCE [LARGE SCALE GENOMIC DNA]</scope>
</reference>
<evidence type="ECO:0000256" key="1">
    <source>
        <dbReference type="SAM" id="SignalP"/>
    </source>
</evidence>
<evidence type="ECO:0008006" key="4">
    <source>
        <dbReference type="Google" id="ProtNLM"/>
    </source>
</evidence>
<dbReference type="SUPFAM" id="SSF48371">
    <property type="entry name" value="ARM repeat"/>
    <property type="match status" value="1"/>
</dbReference>
<dbReference type="InterPro" id="IPR016024">
    <property type="entry name" value="ARM-type_fold"/>
</dbReference>
<protein>
    <recommendedName>
        <fullName evidence="4">HEAT repeat domain-containing protein</fullName>
    </recommendedName>
</protein>
<feature type="signal peptide" evidence="1">
    <location>
        <begin position="1"/>
        <end position="18"/>
    </location>
</feature>
<dbReference type="InterPro" id="IPR011989">
    <property type="entry name" value="ARM-like"/>
</dbReference>
<gene>
    <name evidence="2" type="ORF">COB21_00145</name>
</gene>
<comment type="caution">
    <text evidence="2">The sequence shown here is derived from an EMBL/GenBank/DDBJ whole genome shotgun (WGS) entry which is preliminary data.</text>
</comment>
<evidence type="ECO:0000313" key="3">
    <source>
        <dbReference type="Proteomes" id="UP000218775"/>
    </source>
</evidence>
<name>A0A2A4X807_UNCAE</name>
<evidence type="ECO:0000313" key="2">
    <source>
        <dbReference type="EMBL" id="PCI78743.1"/>
    </source>
</evidence>
<organism evidence="2 3">
    <name type="scientific">Aerophobetes bacterium</name>
    <dbReference type="NCBI Taxonomy" id="2030807"/>
    <lineage>
        <taxon>Bacteria</taxon>
        <taxon>Candidatus Aerophobota</taxon>
    </lineage>
</organism>
<sequence length="558" mass="62768">MKKIFLLLLCIVVLPCFSEAPLANHILYLLQSGQYGRGIEQYQSLVNSTHKHDYQMLEQIGNIILNQGAQSDDETTQLLSMYGAALSGSKEIMYLFEKGMQSKNPSTQLATINFLRQNSNDQAITLLTKAFSSPYPIVRLEAAYALCEKKAHRTTGLIYSLMQRFPPPYQGTFANLFAMMGCQESLSILKKLIGHKNTYVRIAAILAAANFGRDDFTALIKRGFNHAGAVEKEACVYALGYFQDFSSLKTFTQIAKNPNPNLALCASKALVNLGDEKGYERVIVEAKKKNPFAIFMLQGIENSDALLLQLLCDKDKNVRLNATVALLEKRNPVCTDSVIDLLTKKSSDLGFIPIQSQAGALFAWKSITSCREVSKKLKQNLPLITHQFKEKMLVNALELPQESFLKIAKHVLDEDNNTLIPVVIRLLESIASEDVKQLLEQESNKVGCPFNRTYSHLSLYRLKSNTQYHKSKLIEWASNQKNHTLIEFKPLPTFDKNYALENTFQLTPQEKSQLLIETFDALATSHDKEGIDLLINLIKEGHDQNRYLLAGLLMKCIL</sequence>
<dbReference type="AlphaFoldDB" id="A0A2A4X807"/>
<dbReference type="EMBL" id="NVUK01000001">
    <property type="protein sequence ID" value="PCI78743.1"/>
    <property type="molecule type" value="Genomic_DNA"/>
</dbReference>